<feature type="domain" description="SWIM-type" evidence="2">
    <location>
        <begin position="3"/>
        <end position="36"/>
    </location>
</feature>
<evidence type="ECO:0000259" key="2">
    <source>
        <dbReference type="PROSITE" id="PS50966"/>
    </source>
</evidence>
<protein>
    <recommendedName>
        <fullName evidence="2">SWIM-type domain-containing protein</fullName>
    </recommendedName>
</protein>
<sequence length="115" mass="13717">MFLFVKKRYKFSSCSCKDYLKDYMCQHIVVVLLSKKSIQVPEKYLDSLKFRKTINLVKNHIQIMILFCHNDFTQFCKIGFINAKSRKFSIFYPKKVSAILFTTIIDFSKNDFKMT</sequence>
<proteinExistence type="predicted"/>
<organism evidence="3 4">
    <name type="scientific">Brachionus plicatilis</name>
    <name type="common">Marine rotifer</name>
    <name type="synonym">Brachionus muelleri</name>
    <dbReference type="NCBI Taxonomy" id="10195"/>
    <lineage>
        <taxon>Eukaryota</taxon>
        <taxon>Metazoa</taxon>
        <taxon>Spiralia</taxon>
        <taxon>Gnathifera</taxon>
        <taxon>Rotifera</taxon>
        <taxon>Eurotatoria</taxon>
        <taxon>Monogononta</taxon>
        <taxon>Pseudotrocha</taxon>
        <taxon>Ploima</taxon>
        <taxon>Brachionidae</taxon>
        <taxon>Brachionus</taxon>
    </lineage>
</organism>
<dbReference type="PROSITE" id="PS50966">
    <property type="entry name" value="ZF_SWIM"/>
    <property type="match status" value="1"/>
</dbReference>
<dbReference type="InterPro" id="IPR007527">
    <property type="entry name" value="Znf_SWIM"/>
</dbReference>
<keyword evidence="1" id="KW-0479">Metal-binding</keyword>
<dbReference type="Pfam" id="PF04434">
    <property type="entry name" value="SWIM"/>
    <property type="match status" value="1"/>
</dbReference>
<dbReference type="AlphaFoldDB" id="A0A3M7PPC6"/>
<keyword evidence="1" id="KW-0862">Zinc</keyword>
<evidence type="ECO:0000313" key="4">
    <source>
        <dbReference type="Proteomes" id="UP000276133"/>
    </source>
</evidence>
<gene>
    <name evidence="3" type="ORF">BpHYR1_053972</name>
</gene>
<keyword evidence="4" id="KW-1185">Reference proteome</keyword>
<accession>A0A3M7PPC6</accession>
<dbReference type="Proteomes" id="UP000276133">
    <property type="component" value="Unassembled WGS sequence"/>
</dbReference>
<dbReference type="EMBL" id="REGN01009676">
    <property type="protein sequence ID" value="RNA00615.1"/>
    <property type="molecule type" value="Genomic_DNA"/>
</dbReference>
<comment type="caution">
    <text evidence="3">The sequence shown here is derived from an EMBL/GenBank/DDBJ whole genome shotgun (WGS) entry which is preliminary data.</text>
</comment>
<dbReference type="GO" id="GO:0008270">
    <property type="term" value="F:zinc ion binding"/>
    <property type="evidence" value="ECO:0007669"/>
    <property type="project" value="UniProtKB-KW"/>
</dbReference>
<keyword evidence="1" id="KW-0863">Zinc-finger</keyword>
<evidence type="ECO:0000313" key="3">
    <source>
        <dbReference type="EMBL" id="RNA00615.1"/>
    </source>
</evidence>
<name>A0A3M7PPC6_BRAPC</name>
<reference evidence="3 4" key="1">
    <citation type="journal article" date="2018" name="Sci. Rep.">
        <title>Genomic signatures of local adaptation to the degree of environmental predictability in rotifers.</title>
        <authorList>
            <person name="Franch-Gras L."/>
            <person name="Hahn C."/>
            <person name="Garcia-Roger E.M."/>
            <person name="Carmona M.J."/>
            <person name="Serra M."/>
            <person name="Gomez A."/>
        </authorList>
    </citation>
    <scope>NUCLEOTIDE SEQUENCE [LARGE SCALE GENOMIC DNA]</scope>
    <source>
        <strain evidence="3">HYR1</strain>
    </source>
</reference>
<evidence type="ECO:0000256" key="1">
    <source>
        <dbReference type="PROSITE-ProRule" id="PRU00325"/>
    </source>
</evidence>